<name>A0A3E4LZK7_9FIRM</name>
<dbReference type="InterPro" id="IPR007345">
    <property type="entry name" value="Polysacch_pyruvyl_Trfase"/>
</dbReference>
<dbReference type="EMBL" id="QSQP01000009">
    <property type="protein sequence ID" value="RGK42854.1"/>
    <property type="molecule type" value="Genomic_DNA"/>
</dbReference>
<evidence type="ECO:0000259" key="1">
    <source>
        <dbReference type="Pfam" id="PF04230"/>
    </source>
</evidence>
<feature type="domain" description="Polysaccharide pyruvyl transferase" evidence="1">
    <location>
        <begin position="40"/>
        <end position="305"/>
    </location>
</feature>
<keyword evidence="2" id="KW-0808">Transferase</keyword>
<reference evidence="2 3" key="1">
    <citation type="submission" date="2018-08" db="EMBL/GenBank/DDBJ databases">
        <title>A genome reference for cultivated species of the human gut microbiota.</title>
        <authorList>
            <person name="Zou Y."/>
            <person name="Xue W."/>
            <person name="Luo G."/>
        </authorList>
    </citation>
    <scope>NUCLEOTIDE SEQUENCE [LARGE SCALE GENOMIC DNA]</scope>
    <source>
        <strain evidence="2 3">TF11-15AC</strain>
    </source>
</reference>
<dbReference type="Pfam" id="PF04230">
    <property type="entry name" value="PS_pyruv_trans"/>
    <property type="match status" value="1"/>
</dbReference>
<sequence>MKNLNSIVGIITYHKSLSYGACLQAIATQECVRKLMNSDEVYLIDYVNEYEARQKSWQFIFKGTIKEIAVTMVKRVLFRNEFYKKRAFNEFICNEKVIPFDSVDKCSVLISGSDQIWNGKISNGIDRHFLLDFGNAIRKISIASSMGGYIISKQEKNVFRELLSKYDYISVREKFTKDQIEGIVDKNIYTILDPTLLIDATEWREIVVDNKKYIKYKFIPKSYILAFTIGSNHTNESELFKRYSEKYKLPVYKIMLNTFKPKGIDKVIPGANPYEFIDLIDNAAFVITNSFHGTAFSLNLNTPFVQIPVEGNNQRMQELLELVKWDETMNFENTNKIIKQKREDDIKWLKNALDV</sequence>
<protein>
    <submittedName>
        <fullName evidence="2">Polysaccharide pyruvyl transferase family protein</fullName>
    </submittedName>
</protein>
<dbReference type="RefSeq" id="WP_117686031.1">
    <property type="nucleotide sequence ID" value="NZ_QSQP01000009.1"/>
</dbReference>
<organism evidence="2 3">
    <name type="scientific">Agathobacter rectalis</name>
    <dbReference type="NCBI Taxonomy" id="39491"/>
    <lineage>
        <taxon>Bacteria</taxon>
        <taxon>Bacillati</taxon>
        <taxon>Bacillota</taxon>
        <taxon>Clostridia</taxon>
        <taxon>Lachnospirales</taxon>
        <taxon>Lachnospiraceae</taxon>
        <taxon>Agathobacter</taxon>
    </lineage>
</organism>
<dbReference type="Proteomes" id="UP000261052">
    <property type="component" value="Unassembled WGS sequence"/>
</dbReference>
<gene>
    <name evidence="2" type="ORF">DXD13_08540</name>
</gene>
<comment type="caution">
    <text evidence="2">The sequence shown here is derived from an EMBL/GenBank/DDBJ whole genome shotgun (WGS) entry which is preliminary data.</text>
</comment>
<proteinExistence type="predicted"/>
<evidence type="ECO:0000313" key="2">
    <source>
        <dbReference type="EMBL" id="RGK42854.1"/>
    </source>
</evidence>
<evidence type="ECO:0000313" key="3">
    <source>
        <dbReference type="Proteomes" id="UP000261052"/>
    </source>
</evidence>
<dbReference type="GO" id="GO:0016740">
    <property type="term" value="F:transferase activity"/>
    <property type="evidence" value="ECO:0007669"/>
    <property type="project" value="UniProtKB-KW"/>
</dbReference>
<dbReference type="AlphaFoldDB" id="A0A3E4LZK7"/>
<accession>A0A3E4LZK7</accession>